<evidence type="ECO:0000256" key="3">
    <source>
        <dbReference type="SAM" id="Phobius"/>
    </source>
</evidence>
<keyword evidence="3" id="KW-0812">Transmembrane</keyword>
<accession>A0A7D8ZEI3</accession>
<dbReference type="Gene3D" id="2.40.40.10">
    <property type="entry name" value="RlpA-like domain"/>
    <property type="match status" value="1"/>
</dbReference>
<keyword evidence="1" id="KW-0732">Signal</keyword>
<reference evidence="4 5" key="1">
    <citation type="submission" date="2018-05" db="EMBL/GenBank/DDBJ databases">
        <title>Whole genome sequencing for identification of molecular markers to develop diagnostic detection tools for the regulated plant pathogen Lachnellula willkommii.</title>
        <authorList>
            <person name="Giroux E."/>
            <person name="Bilodeau G."/>
        </authorList>
    </citation>
    <scope>NUCLEOTIDE SEQUENCE [LARGE SCALE GENOMIC DNA]</scope>
    <source>
        <strain evidence="4 5">CBS 625.97</strain>
    </source>
</reference>
<comment type="caution">
    <text evidence="4">The sequence shown here is derived from an EMBL/GenBank/DDBJ whole genome shotgun (WGS) entry which is preliminary data.</text>
</comment>
<gene>
    <name evidence="4" type="primary">pi</name>
    <name evidence="4" type="ORF">LCER1_G000600</name>
</gene>
<dbReference type="AlphaFoldDB" id="A0A7D8ZEI3"/>
<feature type="transmembrane region" description="Helical" evidence="3">
    <location>
        <begin position="76"/>
        <end position="99"/>
    </location>
</feature>
<keyword evidence="3" id="KW-0472">Membrane</keyword>
<evidence type="ECO:0000256" key="1">
    <source>
        <dbReference type="ARBA" id="ARBA00022729"/>
    </source>
</evidence>
<sequence>MAAATPIANPTREPLEWETPSASKKPGILSRYNIFNTSPQPQPAVTKEEGPGAERNAPEHRSNRFIPNWTSRKTCFYTLAALLVLVLILALGLGIGLGIHNGKKHKNLPLPTNAATFTGDLTYYSPGPGYGACGYENTSKDSICAVSHIVWDAVSTSSNPNANPLCGKKIRIDRYDAAKGRNSSMDVMVVDRCTGCQPDDLDLSLSVFTDLAEESQGRVVGSWAWLT</sequence>
<feature type="region of interest" description="Disordered" evidence="2">
    <location>
        <begin position="1"/>
        <end position="60"/>
    </location>
</feature>
<feature type="compositionally biased region" description="Basic and acidic residues" evidence="2">
    <location>
        <begin position="46"/>
        <end position="60"/>
    </location>
</feature>
<dbReference type="CDD" id="cd22191">
    <property type="entry name" value="DPBB_RlpA_EXP_N-like"/>
    <property type="match status" value="1"/>
</dbReference>
<dbReference type="EMBL" id="QGMG01000003">
    <property type="protein sequence ID" value="TVY59426.1"/>
    <property type="molecule type" value="Genomic_DNA"/>
</dbReference>
<evidence type="ECO:0000256" key="2">
    <source>
        <dbReference type="SAM" id="MobiDB-lite"/>
    </source>
</evidence>
<proteinExistence type="predicted"/>
<keyword evidence="3" id="KW-1133">Transmembrane helix</keyword>
<organism evidence="4 5">
    <name type="scientific">Lachnellula cervina</name>
    <dbReference type="NCBI Taxonomy" id="1316786"/>
    <lineage>
        <taxon>Eukaryota</taxon>
        <taxon>Fungi</taxon>
        <taxon>Dikarya</taxon>
        <taxon>Ascomycota</taxon>
        <taxon>Pezizomycotina</taxon>
        <taxon>Leotiomycetes</taxon>
        <taxon>Helotiales</taxon>
        <taxon>Lachnaceae</taxon>
        <taxon>Lachnellula</taxon>
    </lineage>
</organism>
<dbReference type="PANTHER" id="PTHR31836">
    <property type="match status" value="1"/>
</dbReference>
<evidence type="ECO:0000313" key="5">
    <source>
        <dbReference type="Proteomes" id="UP000481288"/>
    </source>
</evidence>
<protein>
    <submittedName>
        <fullName evidence="4">Papain inhibitor</fullName>
    </submittedName>
</protein>
<dbReference type="Proteomes" id="UP000481288">
    <property type="component" value="Unassembled WGS sequence"/>
</dbReference>
<dbReference type="InterPro" id="IPR051477">
    <property type="entry name" value="Expansin_CellWall"/>
</dbReference>
<dbReference type="OrthoDB" id="623670at2759"/>
<evidence type="ECO:0000313" key="4">
    <source>
        <dbReference type="EMBL" id="TVY59426.1"/>
    </source>
</evidence>
<keyword evidence="5" id="KW-1185">Reference proteome</keyword>
<dbReference type="PANTHER" id="PTHR31836:SF28">
    <property type="entry name" value="SRCR DOMAIN-CONTAINING PROTEIN-RELATED"/>
    <property type="match status" value="1"/>
</dbReference>
<name>A0A7D8ZEI3_9HELO</name>
<dbReference type="SUPFAM" id="SSF50685">
    <property type="entry name" value="Barwin-like endoglucanases"/>
    <property type="match status" value="1"/>
</dbReference>
<dbReference type="InterPro" id="IPR036908">
    <property type="entry name" value="RlpA-like_sf"/>
</dbReference>